<dbReference type="Gene3D" id="3.90.1140.10">
    <property type="entry name" value="Cyclic phosphodiesterase"/>
    <property type="match status" value="1"/>
</dbReference>
<feature type="non-terminal residue" evidence="1">
    <location>
        <position position="1"/>
    </location>
</feature>
<sequence length="202" mass="21915">VPSPLLALDIAILLPPDASASVELLNKQLSAPPDGFRFSARHLPHISLVQQFSPTTELTIIEQTIADVVTKHPPIDLTLASIATSETTSSLTVTPSPVLDTLHRRLMDQLAIFDVGLGDERAFINTDTTPTDAARRRDITWVSQFRTEAAYDAFTPHVTLGVGAIKTTIPKTTFTASVIALCILGRFCTCQKVLASWELSTH</sequence>
<evidence type="ECO:0000313" key="1">
    <source>
        <dbReference type="EMBL" id="SVB83141.1"/>
    </source>
</evidence>
<dbReference type="EMBL" id="UINC01059574">
    <property type="protein sequence ID" value="SVB83141.1"/>
    <property type="molecule type" value="Genomic_DNA"/>
</dbReference>
<dbReference type="Pfam" id="PF13563">
    <property type="entry name" value="2_5_RNA_ligase2"/>
    <property type="match status" value="1"/>
</dbReference>
<dbReference type="SUPFAM" id="SSF55144">
    <property type="entry name" value="LigT-like"/>
    <property type="match status" value="1"/>
</dbReference>
<accession>A0A382H9L7</accession>
<name>A0A382H9L7_9ZZZZ</name>
<evidence type="ECO:0008006" key="2">
    <source>
        <dbReference type="Google" id="ProtNLM"/>
    </source>
</evidence>
<gene>
    <name evidence="1" type="ORF">METZ01_LOCUS235995</name>
</gene>
<proteinExistence type="predicted"/>
<reference evidence="1" key="1">
    <citation type="submission" date="2018-05" db="EMBL/GenBank/DDBJ databases">
        <authorList>
            <person name="Lanie J.A."/>
            <person name="Ng W.-L."/>
            <person name="Kazmierczak K.M."/>
            <person name="Andrzejewski T.M."/>
            <person name="Davidsen T.M."/>
            <person name="Wayne K.J."/>
            <person name="Tettelin H."/>
            <person name="Glass J.I."/>
            <person name="Rusch D."/>
            <person name="Podicherti R."/>
            <person name="Tsui H.-C.T."/>
            <person name="Winkler M.E."/>
        </authorList>
    </citation>
    <scope>NUCLEOTIDE SEQUENCE</scope>
</reference>
<organism evidence="1">
    <name type="scientific">marine metagenome</name>
    <dbReference type="NCBI Taxonomy" id="408172"/>
    <lineage>
        <taxon>unclassified sequences</taxon>
        <taxon>metagenomes</taxon>
        <taxon>ecological metagenomes</taxon>
    </lineage>
</organism>
<protein>
    <recommendedName>
        <fullName evidence="2">Phosphoesterase HXTX domain-containing protein</fullName>
    </recommendedName>
</protein>
<dbReference type="InterPro" id="IPR009097">
    <property type="entry name" value="Cyclic_Pdiesterase"/>
</dbReference>
<dbReference type="AlphaFoldDB" id="A0A382H9L7"/>